<organism evidence="1 2">
    <name type="scientific">Lithospermum erythrorhizon</name>
    <name type="common">Purple gromwell</name>
    <name type="synonym">Lithospermum officinale var. erythrorhizon</name>
    <dbReference type="NCBI Taxonomy" id="34254"/>
    <lineage>
        <taxon>Eukaryota</taxon>
        <taxon>Viridiplantae</taxon>
        <taxon>Streptophyta</taxon>
        <taxon>Embryophyta</taxon>
        <taxon>Tracheophyta</taxon>
        <taxon>Spermatophyta</taxon>
        <taxon>Magnoliopsida</taxon>
        <taxon>eudicotyledons</taxon>
        <taxon>Gunneridae</taxon>
        <taxon>Pentapetalae</taxon>
        <taxon>asterids</taxon>
        <taxon>lamiids</taxon>
        <taxon>Boraginales</taxon>
        <taxon>Boraginaceae</taxon>
        <taxon>Boraginoideae</taxon>
        <taxon>Lithospermeae</taxon>
        <taxon>Lithospermum</taxon>
    </lineage>
</organism>
<keyword evidence="2" id="KW-1185">Reference proteome</keyword>
<accession>A0AAV3R4D0</accession>
<proteinExistence type="predicted"/>
<protein>
    <submittedName>
        <fullName evidence="1">Uncharacterized protein</fullName>
    </submittedName>
</protein>
<gene>
    <name evidence="1" type="ORF">LIER_40835</name>
</gene>
<evidence type="ECO:0000313" key="2">
    <source>
        <dbReference type="Proteomes" id="UP001454036"/>
    </source>
</evidence>
<dbReference type="Proteomes" id="UP001454036">
    <property type="component" value="Unassembled WGS sequence"/>
</dbReference>
<reference evidence="1 2" key="1">
    <citation type="submission" date="2024-01" db="EMBL/GenBank/DDBJ databases">
        <title>The complete chloroplast genome sequence of Lithospermum erythrorhizon: insights into the phylogenetic relationship among Boraginaceae species and the maternal lineages of purple gromwells.</title>
        <authorList>
            <person name="Okada T."/>
            <person name="Watanabe K."/>
        </authorList>
    </citation>
    <scope>NUCLEOTIDE SEQUENCE [LARGE SCALE GENOMIC DNA]</scope>
</reference>
<sequence length="92" mass="10175">MGALHHEVCQRMCLDVCGLYRRSNSLSSIAHLTIHPDRLGFSNIFHRGWSVTTSTGCASKQGLSFRAATTRAYTSFSIKGYLVSAPHMTRLT</sequence>
<dbReference type="EMBL" id="BAABME010024250">
    <property type="protein sequence ID" value="GAA0169817.1"/>
    <property type="molecule type" value="Genomic_DNA"/>
</dbReference>
<name>A0AAV3R4D0_LITER</name>
<evidence type="ECO:0000313" key="1">
    <source>
        <dbReference type="EMBL" id="GAA0169817.1"/>
    </source>
</evidence>
<dbReference type="AlphaFoldDB" id="A0AAV3R4D0"/>
<comment type="caution">
    <text evidence="1">The sequence shown here is derived from an EMBL/GenBank/DDBJ whole genome shotgun (WGS) entry which is preliminary data.</text>
</comment>